<dbReference type="PANTHER" id="PTHR42742:SF3">
    <property type="entry name" value="FRUCTOKINASE"/>
    <property type="match status" value="1"/>
</dbReference>
<dbReference type="EC" id="5.3.1.8" evidence="6"/>
<feature type="active site" evidence="4">
    <location>
        <position position="195"/>
    </location>
</feature>
<dbReference type="EMBL" id="SIHI01000001">
    <property type="protein sequence ID" value="TWT56708.1"/>
    <property type="molecule type" value="Genomic_DNA"/>
</dbReference>
<comment type="cofactor">
    <cofactor evidence="3">
        <name>Zn(2+)</name>
        <dbReference type="ChEBI" id="CHEBI:29105"/>
    </cofactor>
    <text evidence="3">Binds 1 zinc ion per subunit.</text>
</comment>
<dbReference type="GO" id="GO:0008270">
    <property type="term" value="F:zinc ion binding"/>
    <property type="evidence" value="ECO:0007669"/>
    <property type="project" value="InterPro"/>
</dbReference>
<feature type="binding site" evidence="3">
    <location>
        <position position="117"/>
    </location>
    <ligand>
        <name>Zn(2+)</name>
        <dbReference type="ChEBI" id="CHEBI:29105"/>
    </ligand>
</feature>
<dbReference type="PANTHER" id="PTHR42742">
    <property type="entry name" value="TRANSCRIPTIONAL REPRESSOR MPRA"/>
    <property type="match status" value="1"/>
</dbReference>
<dbReference type="Pfam" id="PF20511">
    <property type="entry name" value="PMI_typeI_cat"/>
    <property type="match status" value="1"/>
</dbReference>
<organism evidence="6 7">
    <name type="scientific">Thalassoglobus neptunius</name>
    <dbReference type="NCBI Taxonomy" id="1938619"/>
    <lineage>
        <taxon>Bacteria</taxon>
        <taxon>Pseudomonadati</taxon>
        <taxon>Planctomycetota</taxon>
        <taxon>Planctomycetia</taxon>
        <taxon>Planctomycetales</taxon>
        <taxon>Planctomycetaceae</taxon>
        <taxon>Thalassoglobus</taxon>
    </lineage>
</organism>
<feature type="binding site" evidence="3">
    <location>
        <position position="99"/>
    </location>
    <ligand>
        <name>Zn(2+)</name>
        <dbReference type="ChEBI" id="CHEBI:29105"/>
    </ligand>
</feature>
<dbReference type="SUPFAM" id="SSF51182">
    <property type="entry name" value="RmlC-like cupins"/>
    <property type="match status" value="1"/>
</dbReference>
<evidence type="ECO:0000256" key="3">
    <source>
        <dbReference type="PIRSR" id="PIRSR036894-1"/>
    </source>
</evidence>
<keyword evidence="6" id="KW-0413">Isomerase</keyword>
<name>A0A5C5X1F6_9PLAN</name>
<feature type="domain" description="Phosphomannose isomerase type I catalytic" evidence="5">
    <location>
        <begin position="6"/>
        <end position="112"/>
    </location>
</feature>
<dbReference type="GO" id="GO:0005975">
    <property type="term" value="P:carbohydrate metabolic process"/>
    <property type="evidence" value="ECO:0007669"/>
    <property type="project" value="InterPro"/>
</dbReference>
<sequence length="324" mass="35946">MQPLRFHPIFKRAVWGGRRLGSEFGKPIGSGDDYAESWEISDLPEFESRIKGGEFDGESFHQMMVTHRKQVLGRHADRDRFPILVKFLDANHPLSVQVHPGHRPTSSTHASGESKAELWIVLDAVAGSQVCAGLKDGVDRRQLEEAVANQTISDCLHTFDVHPGDYLFLPPGTVHSLGEGVLIAEVQQSCDVTYRLHDWNRMGSDGKPRELHIPQALDSINYSLGPVRPLVTTPRESGPFQEVLIDNEYFAVHRLSGPATTEVPCDDRAHVLTLLSGTARILSEDVHPMNWADTILLPAERSTTHIELTTDAVLIDAFLGDRST</sequence>
<dbReference type="InterPro" id="IPR014710">
    <property type="entry name" value="RmlC-like_jellyroll"/>
</dbReference>
<proteinExistence type="predicted"/>
<dbReference type="CDD" id="cd07010">
    <property type="entry name" value="cupin_PMI_type_I_N_bac"/>
    <property type="match status" value="1"/>
</dbReference>
<dbReference type="GO" id="GO:0004476">
    <property type="term" value="F:mannose-6-phosphate isomerase activity"/>
    <property type="evidence" value="ECO:0007669"/>
    <property type="project" value="UniProtKB-EC"/>
</dbReference>
<dbReference type="InterPro" id="IPR011051">
    <property type="entry name" value="RmlC_Cupin_sf"/>
</dbReference>
<evidence type="ECO:0000259" key="5">
    <source>
        <dbReference type="Pfam" id="PF20511"/>
    </source>
</evidence>
<comment type="caution">
    <text evidence="6">The sequence shown here is derived from an EMBL/GenBank/DDBJ whole genome shotgun (WGS) entry which is preliminary data.</text>
</comment>
<dbReference type="OrthoDB" id="9808275at2"/>
<evidence type="ECO:0000256" key="1">
    <source>
        <dbReference type="ARBA" id="ARBA00022723"/>
    </source>
</evidence>
<dbReference type="PIRSF" id="PIRSF036894">
    <property type="entry name" value="PMI_Firm_short"/>
    <property type="match status" value="1"/>
</dbReference>
<reference evidence="6 7" key="1">
    <citation type="submission" date="2019-02" db="EMBL/GenBank/DDBJ databases">
        <title>Deep-cultivation of Planctomycetes and their phenomic and genomic characterization uncovers novel biology.</title>
        <authorList>
            <person name="Wiegand S."/>
            <person name="Jogler M."/>
            <person name="Boedeker C."/>
            <person name="Pinto D."/>
            <person name="Vollmers J."/>
            <person name="Rivas-Marin E."/>
            <person name="Kohn T."/>
            <person name="Peeters S.H."/>
            <person name="Heuer A."/>
            <person name="Rast P."/>
            <person name="Oberbeckmann S."/>
            <person name="Bunk B."/>
            <person name="Jeske O."/>
            <person name="Meyerdierks A."/>
            <person name="Storesund J.E."/>
            <person name="Kallscheuer N."/>
            <person name="Luecker S."/>
            <person name="Lage O.M."/>
            <person name="Pohl T."/>
            <person name="Merkel B.J."/>
            <person name="Hornburger P."/>
            <person name="Mueller R.-W."/>
            <person name="Bruemmer F."/>
            <person name="Labrenz M."/>
            <person name="Spormann A.M."/>
            <person name="Op Den Camp H."/>
            <person name="Overmann J."/>
            <person name="Amann R."/>
            <person name="Jetten M.S.M."/>
            <person name="Mascher T."/>
            <person name="Medema M.H."/>
            <person name="Devos D.P."/>
            <person name="Kaster A.-K."/>
            <person name="Ovreas L."/>
            <person name="Rohde M."/>
            <person name="Galperin M.Y."/>
            <person name="Jogler C."/>
        </authorList>
    </citation>
    <scope>NUCLEOTIDE SEQUENCE [LARGE SCALE GENOMIC DNA]</scope>
    <source>
        <strain evidence="6 7">KOR42</strain>
    </source>
</reference>
<dbReference type="RefSeq" id="WP_146506637.1">
    <property type="nucleotide sequence ID" value="NZ_SIHI01000001.1"/>
</dbReference>
<dbReference type="Gene3D" id="2.60.120.10">
    <property type="entry name" value="Jelly Rolls"/>
    <property type="match status" value="2"/>
</dbReference>
<evidence type="ECO:0000256" key="2">
    <source>
        <dbReference type="ARBA" id="ARBA00022833"/>
    </source>
</evidence>
<feature type="binding site" evidence="3">
    <location>
        <position position="175"/>
    </location>
    <ligand>
        <name>Zn(2+)</name>
        <dbReference type="ChEBI" id="CHEBI:29105"/>
    </ligand>
</feature>
<evidence type="ECO:0000313" key="7">
    <source>
        <dbReference type="Proteomes" id="UP000317243"/>
    </source>
</evidence>
<keyword evidence="7" id="KW-1185">Reference proteome</keyword>
<evidence type="ECO:0000313" key="6">
    <source>
        <dbReference type="EMBL" id="TWT56708.1"/>
    </source>
</evidence>
<evidence type="ECO:0000256" key="4">
    <source>
        <dbReference type="PIRSR" id="PIRSR036894-2"/>
    </source>
</evidence>
<dbReference type="Proteomes" id="UP000317243">
    <property type="component" value="Unassembled WGS sequence"/>
</dbReference>
<gene>
    <name evidence="6" type="primary">yvyI</name>
    <name evidence="6" type="ORF">KOR42_00620</name>
</gene>
<protein>
    <submittedName>
        <fullName evidence="6">Putative mannose-6-phosphate isomerase YvyI</fullName>
        <ecNumber evidence="6">5.3.1.8</ecNumber>
    </submittedName>
</protein>
<dbReference type="AlphaFoldDB" id="A0A5C5X1F6"/>
<dbReference type="InterPro" id="IPR014628">
    <property type="entry name" value="Man6P_isomerase_Firm_short"/>
</dbReference>
<accession>A0A5C5X1F6</accession>
<keyword evidence="1 3" id="KW-0479">Metal-binding</keyword>
<dbReference type="InterPro" id="IPR046457">
    <property type="entry name" value="PMI_typeI_cat"/>
</dbReference>
<keyword evidence="2 3" id="KW-0862">Zinc</keyword>
<dbReference type="InterPro" id="IPR051804">
    <property type="entry name" value="Carb_Metab_Reg_Kinase/Isom"/>
</dbReference>